<accession>A0A1V0V037</accession>
<dbReference type="RefSeq" id="WP_083041714.1">
    <property type="nucleotide sequence ID" value="NZ_CP020558.1"/>
</dbReference>
<gene>
    <name evidence="1" type="ORF">B7C51_25000</name>
</gene>
<name>A0A1V0V037_9BACL</name>
<dbReference type="EMBL" id="CP020558">
    <property type="protein sequence ID" value="ARF70733.1"/>
    <property type="molecule type" value="Genomic_DNA"/>
</dbReference>
<proteinExistence type="predicted"/>
<geneLocation type="plasmid" evidence="2">
    <name>pplp3</name>
</geneLocation>
<evidence type="ECO:0000313" key="2">
    <source>
        <dbReference type="Proteomes" id="UP000192727"/>
    </source>
</evidence>
<reference evidence="1 2" key="1">
    <citation type="submission" date="2017-03" db="EMBL/GenBank/DDBJ databases">
        <title>Paenibacillus larvae genome sequencing.</title>
        <authorList>
            <person name="Dingman D.W."/>
        </authorList>
    </citation>
    <scope>NUCLEOTIDE SEQUENCE [LARGE SCALE GENOMIC DNA]</scope>
    <source>
        <strain evidence="1 2">SAG 10367</strain>
        <plasmid evidence="2">pplp3</plasmid>
    </source>
</reference>
<sequence>MNKFKQIVAKIETRDTEESQARDFDDWLNYLAEYPQGLYDMLLTDFEWSGLSEEEVRERKAILDATYVYIQSAIEDISTVLKRSIYEWSLIICLRKNCV</sequence>
<dbReference type="Proteomes" id="UP000192727">
    <property type="component" value="Plasmid pPLP3"/>
</dbReference>
<dbReference type="AlphaFoldDB" id="A0A1V0V037"/>
<protein>
    <submittedName>
        <fullName evidence="1">Uncharacterized protein</fullName>
    </submittedName>
</protein>
<organism evidence="1 2">
    <name type="scientific">Paenibacillus larvae subsp. pulvifaciens</name>
    <dbReference type="NCBI Taxonomy" id="1477"/>
    <lineage>
        <taxon>Bacteria</taxon>
        <taxon>Bacillati</taxon>
        <taxon>Bacillota</taxon>
        <taxon>Bacilli</taxon>
        <taxon>Bacillales</taxon>
        <taxon>Paenibacillaceae</taxon>
        <taxon>Paenibacillus</taxon>
    </lineage>
</organism>
<keyword evidence="1" id="KW-0614">Plasmid</keyword>
<evidence type="ECO:0000313" key="1">
    <source>
        <dbReference type="EMBL" id="ARF70733.1"/>
    </source>
</evidence>